<proteinExistence type="predicted"/>
<evidence type="ECO:0000313" key="2">
    <source>
        <dbReference type="Proteomes" id="UP000322077"/>
    </source>
</evidence>
<dbReference type="EMBL" id="VTOU01000003">
    <property type="protein sequence ID" value="TZG26505.1"/>
    <property type="molecule type" value="Genomic_DNA"/>
</dbReference>
<comment type="caution">
    <text evidence="1">The sequence shown here is derived from an EMBL/GenBank/DDBJ whole genome shotgun (WGS) entry which is preliminary data.</text>
</comment>
<reference evidence="1 2" key="1">
    <citation type="submission" date="2019-08" db="EMBL/GenBank/DDBJ databases">
        <authorList>
            <person name="Wang G."/>
            <person name="Xu Z."/>
        </authorList>
    </citation>
    <scope>NUCLEOTIDE SEQUENCE [LARGE SCALE GENOMIC DNA]</scope>
    <source>
        <strain evidence="1 2">ZX</strain>
    </source>
</reference>
<dbReference type="RefSeq" id="WP_149523307.1">
    <property type="nucleotide sequence ID" value="NZ_VTOU01000003.1"/>
</dbReference>
<accession>A0A5D9C932</accession>
<protein>
    <submittedName>
        <fullName evidence="1">DUF3168 domain-containing protein</fullName>
    </submittedName>
</protein>
<keyword evidence="2" id="KW-1185">Reference proteome</keyword>
<evidence type="ECO:0000313" key="1">
    <source>
        <dbReference type="EMBL" id="TZG26505.1"/>
    </source>
</evidence>
<sequence length="136" mass="15195">MSVTAALRDRANDHEPLATILAGRAWRDEARMQRPAKPYLIITLASDPREYTHDGEVSLRGTLIQFDVYSASRGDADAIGPMIEEIATTPAIVGAVAIQRGFVEFAGDSKERADGEIIYRTRRDIRVWWQPQPEEA</sequence>
<dbReference type="Proteomes" id="UP000322077">
    <property type="component" value="Unassembled WGS sequence"/>
</dbReference>
<dbReference type="AlphaFoldDB" id="A0A5D9C932"/>
<organism evidence="1 2">
    <name type="scientific">Sphingomonas montanisoli</name>
    <dbReference type="NCBI Taxonomy" id="2606412"/>
    <lineage>
        <taxon>Bacteria</taxon>
        <taxon>Pseudomonadati</taxon>
        <taxon>Pseudomonadota</taxon>
        <taxon>Alphaproteobacteria</taxon>
        <taxon>Sphingomonadales</taxon>
        <taxon>Sphingomonadaceae</taxon>
        <taxon>Sphingomonas</taxon>
    </lineage>
</organism>
<gene>
    <name evidence="1" type="ORF">FYJ91_16420</name>
</gene>
<name>A0A5D9C932_9SPHN</name>